<sequence>MSQTDPPERLTRRLLGNTVSMAAPETWDQLDATALADITRTIALPADSAPNALDLVCAGPSGVPGFTDNCVVTAVSLPTTTSEADWFQESSAQILAAIPGVRPIDMAQWNGDHVTGLMRSGVYIMDNRSLTFTQWSWVQGPVFLDTGVRRGMTATFTTPTFTCGTSLPLFTEMAATLSVFADPDTAP</sequence>
<proteinExistence type="predicted"/>
<evidence type="ECO:0000313" key="2">
    <source>
        <dbReference type="Proteomes" id="UP000273001"/>
    </source>
</evidence>
<name>A0ABM6Z1L5_9ACTO</name>
<dbReference type="EMBL" id="CP032514">
    <property type="protein sequence ID" value="AYD89152.1"/>
    <property type="molecule type" value="Genomic_DNA"/>
</dbReference>
<dbReference type="RefSeq" id="WP_120203530.1">
    <property type="nucleotide sequence ID" value="NZ_CP032514.1"/>
</dbReference>
<dbReference type="Proteomes" id="UP000273001">
    <property type="component" value="Chromosome"/>
</dbReference>
<reference evidence="1 2" key="1">
    <citation type="submission" date="2018-09" db="EMBL/GenBank/DDBJ databases">
        <authorList>
            <person name="Li J."/>
        </authorList>
    </citation>
    <scope>NUCLEOTIDE SEQUENCE [LARGE SCALE GENOMIC DNA]</scope>
    <source>
        <strain evidence="1 2">2129</strain>
    </source>
</reference>
<protein>
    <submittedName>
        <fullName evidence="1">Uncharacterized protein</fullName>
    </submittedName>
</protein>
<organism evidence="1 2">
    <name type="scientific">Actinomyces lilanjuaniae</name>
    <dbReference type="NCBI Taxonomy" id="2321394"/>
    <lineage>
        <taxon>Bacteria</taxon>
        <taxon>Bacillati</taxon>
        <taxon>Actinomycetota</taxon>
        <taxon>Actinomycetes</taxon>
        <taxon>Actinomycetales</taxon>
        <taxon>Actinomycetaceae</taxon>
        <taxon>Actinomyces</taxon>
    </lineage>
</organism>
<accession>A0ABM6Z1L5</accession>
<keyword evidence="2" id="KW-1185">Reference proteome</keyword>
<evidence type="ECO:0000313" key="1">
    <source>
        <dbReference type="EMBL" id="AYD89152.1"/>
    </source>
</evidence>
<gene>
    <name evidence="1" type="ORF">D5R93_02165</name>
</gene>